<protein>
    <submittedName>
        <fullName evidence="4">SIS domain-containing protein</fullName>
    </submittedName>
</protein>
<evidence type="ECO:0000256" key="1">
    <source>
        <dbReference type="ARBA" id="ARBA00022576"/>
    </source>
</evidence>
<dbReference type="Pfam" id="PF01380">
    <property type="entry name" value="SIS"/>
    <property type="match status" value="2"/>
</dbReference>
<gene>
    <name evidence="4" type="ORF">J6595_09510</name>
</gene>
<proteinExistence type="predicted"/>
<sequence>MTKSCSRMYQEIREIPATVDRLLSEGAGRIVKAAEAVREADPSFVVTVARGSSDHACLLFKYAAEISLGLPVASLGPSIASVYNAPLRLSKGLCLSISQSGKSPDIVELARAARRGGALSAAITNTPASPLADAADHPIDMMAGPELSVAATKTYVASVVASLLLLAEWGRDEELRRALKALPAALEAAVAEDWPEFRDATVGASSLFLLGRGPSMAIASEAALKFKEVCQMQAESYSSAEVMHGPVALVEKGFPVLCLATGDAAETGIAKVADDIAAMGGKVFATTGAVAKAMSLRSVRTAHPFTDCVTLIASFYAMVERLSAERGTDPDAPRHLKKVTETV</sequence>
<dbReference type="PROSITE" id="PS51464">
    <property type="entry name" value="SIS"/>
    <property type="match status" value="2"/>
</dbReference>
<dbReference type="Proteomes" id="UP000678276">
    <property type="component" value="Unassembled WGS sequence"/>
</dbReference>
<evidence type="ECO:0000259" key="3">
    <source>
        <dbReference type="PROSITE" id="PS51464"/>
    </source>
</evidence>
<dbReference type="InterPro" id="IPR001347">
    <property type="entry name" value="SIS_dom"/>
</dbReference>
<evidence type="ECO:0000256" key="2">
    <source>
        <dbReference type="ARBA" id="ARBA00022737"/>
    </source>
</evidence>
<comment type="caution">
    <text evidence="4">The sequence shown here is derived from an EMBL/GenBank/DDBJ whole genome shotgun (WGS) entry which is preliminary data.</text>
</comment>
<evidence type="ECO:0000313" key="4">
    <source>
        <dbReference type="EMBL" id="MBP0615815.1"/>
    </source>
</evidence>
<dbReference type="PANTHER" id="PTHR10937:SF8">
    <property type="entry name" value="AMINOTRANSFERASE-RELATED"/>
    <property type="match status" value="1"/>
</dbReference>
<dbReference type="PANTHER" id="PTHR10937">
    <property type="entry name" value="GLUCOSAMINE--FRUCTOSE-6-PHOSPHATE AMINOTRANSFERASE, ISOMERIZING"/>
    <property type="match status" value="1"/>
</dbReference>
<dbReference type="InterPro" id="IPR035466">
    <property type="entry name" value="GlmS/AgaS_SIS"/>
</dbReference>
<keyword evidence="2" id="KW-0677">Repeat</keyword>
<reference evidence="4 5" key="1">
    <citation type="submission" date="2021-04" db="EMBL/GenBank/DDBJ databases">
        <title>Whole genome sequence of Jiella sp. KSK16Y-1.</title>
        <authorList>
            <person name="Tuo L."/>
        </authorList>
    </citation>
    <scope>NUCLEOTIDE SEQUENCE [LARGE SCALE GENOMIC DNA]</scope>
    <source>
        <strain evidence="4 5">KSK16Y-1</strain>
    </source>
</reference>
<dbReference type="RefSeq" id="WP_209594240.1">
    <property type="nucleotide sequence ID" value="NZ_JAGJCF010000005.1"/>
</dbReference>
<accession>A0ABS4BIN1</accession>
<name>A0ABS4BIN1_9HYPH</name>
<dbReference type="SUPFAM" id="SSF53697">
    <property type="entry name" value="SIS domain"/>
    <property type="match status" value="1"/>
</dbReference>
<dbReference type="CDD" id="cd05009">
    <property type="entry name" value="SIS_GlmS_GlmD_2"/>
    <property type="match status" value="1"/>
</dbReference>
<organism evidence="4 5">
    <name type="scientific">Jiella mangrovi</name>
    <dbReference type="NCBI Taxonomy" id="2821407"/>
    <lineage>
        <taxon>Bacteria</taxon>
        <taxon>Pseudomonadati</taxon>
        <taxon>Pseudomonadota</taxon>
        <taxon>Alphaproteobacteria</taxon>
        <taxon>Hyphomicrobiales</taxon>
        <taxon>Aurantimonadaceae</taxon>
        <taxon>Jiella</taxon>
    </lineage>
</organism>
<dbReference type="EMBL" id="JAGJCF010000005">
    <property type="protein sequence ID" value="MBP0615815.1"/>
    <property type="molecule type" value="Genomic_DNA"/>
</dbReference>
<evidence type="ECO:0000313" key="5">
    <source>
        <dbReference type="Proteomes" id="UP000678276"/>
    </source>
</evidence>
<dbReference type="Gene3D" id="3.40.50.10490">
    <property type="entry name" value="Glucose-6-phosphate isomerase like protein, domain 1"/>
    <property type="match status" value="2"/>
</dbReference>
<dbReference type="InterPro" id="IPR035490">
    <property type="entry name" value="GlmS/FrlB_SIS"/>
</dbReference>
<keyword evidence="1" id="KW-0032">Aminotransferase</keyword>
<feature type="domain" description="SIS" evidence="3">
    <location>
        <begin position="33"/>
        <end position="175"/>
    </location>
</feature>
<dbReference type="InterPro" id="IPR046348">
    <property type="entry name" value="SIS_dom_sf"/>
</dbReference>
<feature type="domain" description="SIS" evidence="3">
    <location>
        <begin position="197"/>
        <end position="333"/>
    </location>
</feature>
<keyword evidence="1" id="KW-0808">Transferase</keyword>
<keyword evidence="5" id="KW-1185">Reference proteome</keyword>
<dbReference type="CDD" id="cd05008">
    <property type="entry name" value="SIS_GlmS_GlmD_1"/>
    <property type="match status" value="1"/>
</dbReference>